<dbReference type="Gene3D" id="1.10.260.40">
    <property type="entry name" value="lambda repressor-like DNA-binding domains"/>
    <property type="match status" value="1"/>
</dbReference>
<keyword evidence="3" id="KW-0804">Transcription</keyword>
<dbReference type="Gene3D" id="2.10.109.10">
    <property type="entry name" value="Umud Fragment, subunit A"/>
    <property type="match status" value="1"/>
</dbReference>
<dbReference type="Proteomes" id="UP000191094">
    <property type="component" value="Unassembled WGS sequence"/>
</dbReference>
<evidence type="ECO:0000313" key="5">
    <source>
        <dbReference type="EMBL" id="OOS22750.1"/>
    </source>
</evidence>
<dbReference type="Pfam" id="PF01381">
    <property type="entry name" value="HTH_3"/>
    <property type="match status" value="1"/>
</dbReference>
<evidence type="ECO:0000256" key="2">
    <source>
        <dbReference type="ARBA" id="ARBA00023125"/>
    </source>
</evidence>
<dbReference type="SUPFAM" id="SSF47413">
    <property type="entry name" value="lambda repressor-like DNA-binding domains"/>
    <property type="match status" value="1"/>
</dbReference>
<dbReference type="PANTHER" id="PTHR40661">
    <property type="match status" value="1"/>
</dbReference>
<dbReference type="InterPro" id="IPR039418">
    <property type="entry name" value="LexA-like"/>
</dbReference>
<organism evidence="5 6">
    <name type="scientific">Lwoffella lincolnii</name>
    <dbReference type="NCBI Taxonomy" id="90241"/>
    <lineage>
        <taxon>Bacteria</taxon>
        <taxon>Pseudomonadati</taxon>
        <taxon>Pseudomonadota</taxon>
        <taxon>Gammaproteobacteria</taxon>
        <taxon>Moraxellales</taxon>
        <taxon>Moraxellaceae</taxon>
        <taxon>Lwoffella</taxon>
    </lineage>
</organism>
<dbReference type="InterPro" id="IPR010982">
    <property type="entry name" value="Lambda_DNA-bd_dom_sf"/>
</dbReference>
<feature type="domain" description="HTH cro/C1-type" evidence="4">
    <location>
        <begin position="10"/>
        <end position="64"/>
    </location>
</feature>
<dbReference type="CDD" id="cd00093">
    <property type="entry name" value="HTH_XRE"/>
    <property type="match status" value="1"/>
</dbReference>
<proteinExistence type="predicted"/>
<accession>A0A1T0CK79</accession>
<reference evidence="5 6" key="1">
    <citation type="submission" date="2017-02" db="EMBL/GenBank/DDBJ databases">
        <title>Draft genome sequence of Moraxella lincolnii CCUG 9405T type strain.</title>
        <authorList>
            <person name="Salva-Serra F."/>
            <person name="Engstrom-Jakobsson H."/>
            <person name="Thorell K."/>
            <person name="Jaen-Luchoro D."/>
            <person name="Gonzales-Siles L."/>
            <person name="Karlsson R."/>
            <person name="Yazdan S."/>
            <person name="Boulund F."/>
            <person name="Johnning A."/>
            <person name="Engstrand L."/>
            <person name="Kristiansson E."/>
            <person name="Moore E."/>
        </authorList>
    </citation>
    <scope>NUCLEOTIDE SEQUENCE [LARGE SCALE GENOMIC DNA]</scope>
    <source>
        <strain evidence="5 6">CCUG 9405</strain>
    </source>
</reference>
<keyword evidence="6" id="KW-1185">Reference proteome</keyword>
<dbReference type="AlphaFoldDB" id="A0A1T0CK79"/>
<dbReference type="RefSeq" id="WP_240494796.1">
    <property type="nucleotide sequence ID" value="NZ_CP147511.1"/>
</dbReference>
<sequence>MQNLTLGDRLKKARKDAKMTQKELLVAAGMKSQGQISDLENGRNKSSTSLPEIAKALGVSYEWLAYGKDPKEDKPSIEQLKAMIAKAEQAQPDDISTPYDTELVDINHNMDGMMPVISWVAAGAFVEVIPTTLDDIIEYVPRPKNLSCHAFGLIVQGRSMYPEFRPGDIIYIEPTISPLELKDGDLIVIQCNDDKEATFKQLVIGDTSADMYLRPLNSDWVDQKIIPMGECRLVGIVDSKYVKYR</sequence>
<dbReference type="STRING" id="90241.B0682_00560"/>
<comment type="caution">
    <text evidence="5">The sequence shown here is derived from an EMBL/GenBank/DDBJ whole genome shotgun (WGS) entry which is preliminary data.</text>
</comment>
<dbReference type="InterPro" id="IPR036286">
    <property type="entry name" value="LexA/Signal_pep-like_sf"/>
</dbReference>
<evidence type="ECO:0000313" key="6">
    <source>
        <dbReference type="Proteomes" id="UP000191094"/>
    </source>
</evidence>
<keyword evidence="1" id="KW-0805">Transcription regulation</keyword>
<dbReference type="PANTHER" id="PTHR40661:SF3">
    <property type="entry name" value="FELS-1 PROPHAGE TRANSCRIPTIONAL REGULATOR"/>
    <property type="match status" value="1"/>
</dbReference>
<evidence type="ECO:0000259" key="4">
    <source>
        <dbReference type="PROSITE" id="PS50943"/>
    </source>
</evidence>
<dbReference type="EMBL" id="MUYT01000001">
    <property type="protein sequence ID" value="OOS22750.1"/>
    <property type="molecule type" value="Genomic_DNA"/>
</dbReference>
<dbReference type="Pfam" id="PF00717">
    <property type="entry name" value="Peptidase_S24"/>
    <property type="match status" value="1"/>
</dbReference>
<protein>
    <recommendedName>
        <fullName evidence="4">HTH cro/C1-type domain-containing protein</fullName>
    </recommendedName>
</protein>
<name>A0A1T0CK79_9GAMM</name>
<dbReference type="CDD" id="cd06529">
    <property type="entry name" value="S24_LexA-like"/>
    <property type="match status" value="1"/>
</dbReference>
<dbReference type="SMART" id="SM00530">
    <property type="entry name" value="HTH_XRE"/>
    <property type="match status" value="1"/>
</dbReference>
<dbReference type="PROSITE" id="PS50943">
    <property type="entry name" value="HTH_CROC1"/>
    <property type="match status" value="1"/>
</dbReference>
<dbReference type="InterPro" id="IPR015927">
    <property type="entry name" value="Peptidase_S24_S26A/B/C"/>
</dbReference>
<gene>
    <name evidence="5" type="ORF">B0682_00560</name>
</gene>
<keyword evidence="2" id="KW-0238">DNA-binding</keyword>
<dbReference type="GO" id="GO:0003677">
    <property type="term" value="F:DNA binding"/>
    <property type="evidence" value="ECO:0007669"/>
    <property type="project" value="UniProtKB-KW"/>
</dbReference>
<evidence type="ECO:0000256" key="3">
    <source>
        <dbReference type="ARBA" id="ARBA00023163"/>
    </source>
</evidence>
<evidence type="ECO:0000256" key="1">
    <source>
        <dbReference type="ARBA" id="ARBA00023015"/>
    </source>
</evidence>
<dbReference type="InterPro" id="IPR001387">
    <property type="entry name" value="Cro/C1-type_HTH"/>
</dbReference>
<dbReference type="SUPFAM" id="SSF51306">
    <property type="entry name" value="LexA/Signal peptidase"/>
    <property type="match status" value="1"/>
</dbReference>